<accession>A0ABP1GE61</accession>
<gene>
    <name evidence="2" type="primary">g11687</name>
    <name evidence="2" type="ORF">VP750_LOCUS10439</name>
</gene>
<evidence type="ECO:0000313" key="3">
    <source>
        <dbReference type="Proteomes" id="UP001497392"/>
    </source>
</evidence>
<comment type="caution">
    <text evidence="2">The sequence shown here is derived from an EMBL/GenBank/DDBJ whole genome shotgun (WGS) entry which is preliminary data.</text>
</comment>
<keyword evidence="1" id="KW-1133">Transmembrane helix</keyword>
<sequence length="117" mass="13485">MADFNPNPYRGEASIPHVSEDFFKVYFVGAQLALGILMFPGRILGSEVRPRKYNRDLVIAACDEAARKREARRGMPPRQFVHKPLDVTDSWPHKWHSHLHWKSWTIDRMGGGSQKSQ</sequence>
<name>A0ABP1GE61_9CHLO</name>
<evidence type="ECO:0000313" key="2">
    <source>
        <dbReference type="EMBL" id="CAL5228533.1"/>
    </source>
</evidence>
<keyword evidence="3" id="KW-1185">Reference proteome</keyword>
<evidence type="ECO:0000256" key="1">
    <source>
        <dbReference type="SAM" id="Phobius"/>
    </source>
</evidence>
<organism evidence="2 3">
    <name type="scientific">Coccomyxa viridis</name>
    <dbReference type="NCBI Taxonomy" id="1274662"/>
    <lineage>
        <taxon>Eukaryota</taxon>
        <taxon>Viridiplantae</taxon>
        <taxon>Chlorophyta</taxon>
        <taxon>core chlorophytes</taxon>
        <taxon>Trebouxiophyceae</taxon>
        <taxon>Trebouxiophyceae incertae sedis</taxon>
        <taxon>Coccomyxaceae</taxon>
        <taxon>Coccomyxa</taxon>
    </lineage>
</organism>
<reference evidence="2 3" key="1">
    <citation type="submission" date="2024-06" db="EMBL/GenBank/DDBJ databases">
        <authorList>
            <person name="Kraege A."/>
            <person name="Thomma B."/>
        </authorList>
    </citation>
    <scope>NUCLEOTIDE SEQUENCE [LARGE SCALE GENOMIC DNA]</scope>
</reference>
<protein>
    <submittedName>
        <fullName evidence="2">G11687 protein</fullName>
    </submittedName>
</protein>
<keyword evidence="1" id="KW-0472">Membrane</keyword>
<keyword evidence="1" id="KW-0812">Transmembrane</keyword>
<proteinExistence type="predicted"/>
<feature type="transmembrane region" description="Helical" evidence="1">
    <location>
        <begin position="25"/>
        <end position="45"/>
    </location>
</feature>
<dbReference type="Proteomes" id="UP001497392">
    <property type="component" value="Unassembled WGS sequence"/>
</dbReference>
<dbReference type="EMBL" id="CAXHTA020000018">
    <property type="protein sequence ID" value="CAL5228533.1"/>
    <property type="molecule type" value="Genomic_DNA"/>
</dbReference>